<keyword evidence="2" id="KW-1185">Reference proteome</keyword>
<proteinExistence type="predicted"/>
<evidence type="ECO:0000313" key="2">
    <source>
        <dbReference type="Proteomes" id="UP001451303"/>
    </source>
</evidence>
<evidence type="ECO:0000313" key="1">
    <source>
        <dbReference type="EMBL" id="KAL0465276.1"/>
    </source>
</evidence>
<reference evidence="1 2" key="1">
    <citation type="submission" date="2023-09" db="EMBL/GenBank/DDBJ databases">
        <title>Multi-omics analysis of a traditional fermented food reveals byproduct-associated fungal strains for waste-to-food upcycling.</title>
        <authorList>
            <consortium name="Lawrence Berkeley National Laboratory"/>
            <person name="Rekdal V.M."/>
            <person name="Villalobos-Escobedo J.M."/>
            <person name="Rodriguez-Valeron N."/>
            <person name="Garcia M.O."/>
            <person name="Vasquez D.P."/>
            <person name="Damayanti I."/>
            <person name="Sorensen P.M."/>
            <person name="Baidoo E.E."/>
            <person name="De Carvalho A.C."/>
            <person name="Riley R."/>
            <person name="Lipzen A."/>
            <person name="He G."/>
            <person name="Yan M."/>
            <person name="Haridas S."/>
            <person name="Daum C."/>
            <person name="Yoshinaga Y."/>
            <person name="Ng V."/>
            <person name="Grigoriev I.V."/>
            <person name="Munk R."/>
            <person name="Nuraida L."/>
            <person name="Wijaya C.H."/>
            <person name="Morales P.-C."/>
            <person name="Keasling J.D."/>
        </authorList>
    </citation>
    <scope>NUCLEOTIDE SEQUENCE [LARGE SCALE GENOMIC DNA]</scope>
    <source>
        <strain evidence="1 2">FGSC 2613</strain>
    </source>
</reference>
<organism evidence="1 2">
    <name type="scientific">Neurospora intermedia</name>
    <dbReference type="NCBI Taxonomy" id="5142"/>
    <lineage>
        <taxon>Eukaryota</taxon>
        <taxon>Fungi</taxon>
        <taxon>Dikarya</taxon>
        <taxon>Ascomycota</taxon>
        <taxon>Pezizomycotina</taxon>
        <taxon>Sordariomycetes</taxon>
        <taxon>Sordariomycetidae</taxon>
        <taxon>Sordariales</taxon>
        <taxon>Sordariaceae</taxon>
        <taxon>Neurospora</taxon>
    </lineage>
</organism>
<name>A0ABR3D0T4_NEUIN</name>
<feature type="non-terminal residue" evidence="1">
    <location>
        <position position="1"/>
    </location>
</feature>
<dbReference type="EMBL" id="JAVLET010000018">
    <property type="protein sequence ID" value="KAL0465276.1"/>
    <property type="molecule type" value="Genomic_DNA"/>
</dbReference>
<protein>
    <submittedName>
        <fullName evidence="1">Uncharacterized protein</fullName>
    </submittedName>
</protein>
<gene>
    <name evidence="1" type="ORF">QR685DRAFT_453696</name>
</gene>
<comment type="caution">
    <text evidence="1">The sequence shown here is derived from an EMBL/GenBank/DDBJ whole genome shotgun (WGS) entry which is preliminary data.</text>
</comment>
<accession>A0ABR3D0T4</accession>
<dbReference type="Proteomes" id="UP001451303">
    <property type="component" value="Unassembled WGS sequence"/>
</dbReference>
<sequence length="85" mass="10011">VTMGLDGVLGFPLEISAVQFFQFWWLLTMKQLARCPIDEWTMGQEDVCQDRPELTKGVLAGFRNFWRFLVYEHPQRYLHVTTAET</sequence>